<proteinExistence type="predicted"/>
<name>A0A6J5NJ60_9CAUD</name>
<evidence type="ECO:0000256" key="1">
    <source>
        <dbReference type="SAM" id="MobiDB-lite"/>
    </source>
</evidence>
<feature type="compositionally biased region" description="Basic and acidic residues" evidence="1">
    <location>
        <begin position="385"/>
        <end position="398"/>
    </location>
</feature>
<evidence type="ECO:0000313" key="2">
    <source>
        <dbReference type="EMBL" id="CAB4139891.1"/>
    </source>
</evidence>
<feature type="compositionally biased region" description="Polar residues" evidence="1">
    <location>
        <begin position="78"/>
        <end position="91"/>
    </location>
</feature>
<dbReference type="EMBL" id="LR796647">
    <property type="protein sequence ID" value="CAB4156938.1"/>
    <property type="molecule type" value="Genomic_DNA"/>
</dbReference>
<organism evidence="3">
    <name type="scientific">uncultured Caudovirales phage</name>
    <dbReference type="NCBI Taxonomy" id="2100421"/>
    <lineage>
        <taxon>Viruses</taxon>
        <taxon>Duplodnaviria</taxon>
        <taxon>Heunggongvirae</taxon>
        <taxon>Uroviricota</taxon>
        <taxon>Caudoviricetes</taxon>
        <taxon>Peduoviridae</taxon>
        <taxon>Maltschvirus</taxon>
        <taxon>Maltschvirus maltsch</taxon>
    </lineage>
</organism>
<reference evidence="3" key="1">
    <citation type="submission" date="2020-04" db="EMBL/GenBank/DDBJ databases">
        <authorList>
            <person name="Chiriac C."/>
            <person name="Salcher M."/>
            <person name="Ghai R."/>
            <person name="Kavagutti S V."/>
        </authorList>
    </citation>
    <scope>NUCLEOTIDE SEQUENCE</scope>
</reference>
<evidence type="ECO:0000313" key="3">
    <source>
        <dbReference type="EMBL" id="CAB4156938.1"/>
    </source>
</evidence>
<feature type="region of interest" description="Disordered" evidence="1">
    <location>
        <begin position="141"/>
        <end position="161"/>
    </location>
</feature>
<feature type="compositionally biased region" description="Low complexity" evidence="1">
    <location>
        <begin position="399"/>
        <end position="420"/>
    </location>
</feature>
<protein>
    <submittedName>
        <fullName evidence="3">Uncharacterized protein</fullName>
    </submittedName>
</protein>
<gene>
    <name evidence="2" type="ORF">UFOVP355_46</name>
    <name evidence="3" type="ORF">UFOVP677_46</name>
</gene>
<feature type="region of interest" description="Disordered" evidence="1">
    <location>
        <begin position="1"/>
        <end position="91"/>
    </location>
</feature>
<feature type="compositionally biased region" description="Polar residues" evidence="1">
    <location>
        <begin position="35"/>
        <end position="49"/>
    </location>
</feature>
<accession>A0A6J5NJ60</accession>
<sequence>MAFRMNPVTNKWEQVPAQGKGQPTPSPATAKTTTVNLPQVSRVASTTAPQRIAPIVRPRPTTSTTPRPATGGAPIGPQPSQIGSVPIAPQQQDPQAGINAMWNALYDEAAAYKQINFGEDPPAGWWSARMAPIEAAQKRVDASGKTKGDGGASDRAKAAKAEAERIRKVKGGREGEAFLREQAKTRKEEMLKRVAELYDPLKTKSAEDLKTVLQSASDAFDLAETQVGEAQTNFQQQFKPSTAYEGVPISTFNVADNPLLAALQQQGAGTGEVKAETDYARQMAQSTSDLEKWALGQLNVGQQNYGSAVQNAAQMGTMAALQQLGGRRADVKTGIQQQFADALAELAKQEVGAKGDVDTVIAGIISEADKMRADTTADYGNLPSEIKKPEEIKPKAETTPKAPVVNKPKAPVVKKTPQQVESERLAAMAKQYRK</sequence>
<feature type="region of interest" description="Disordered" evidence="1">
    <location>
        <begin position="376"/>
        <end position="434"/>
    </location>
</feature>
<feature type="compositionally biased region" description="Low complexity" evidence="1">
    <location>
        <begin position="54"/>
        <end position="72"/>
    </location>
</feature>
<dbReference type="EMBL" id="LR796366">
    <property type="protein sequence ID" value="CAB4139891.1"/>
    <property type="molecule type" value="Genomic_DNA"/>
</dbReference>